<organism evidence="2 3">
    <name type="scientific">Streptomyces gardneri</name>
    <dbReference type="NCBI Taxonomy" id="66892"/>
    <lineage>
        <taxon>Bacteria</taxon>
        <taxon>Bacillati</taxon>
        <taxon>Actinomycetota</taxon>
        <taxon>Actinomycetes</taxon>
        <taxon>Kitasatosporales</taxon>
        <taxon>Streptomycetaceae</taxon>
        <taxon>Streptomyces</taxon>
    </lineage>
</organism>
<evidence type="ECO:0000313" key="2">
    <source>
        <dbReference type="EMBL" id="GEB54693.1"/>
    </source>
</evidence>
<feature type="compositionally biased region" description="Low complexity" evidence="1">
    <location>
        <begin position="49"/>
        <end position="68"/>
    </location>
</feature>
<comment type="caution">
    <text evidence="2">The sequence shown here is derived from an EMBL/GenBank/DDBJ whole genome shotgun (WGS) entry which is preliminary data.</text>
</comment>
<feature type="region of interest" description="Disordered" evidence="1">
    <location>
        <begin position="29"/>
        <end position="93"/>
    </location>
</feature>
<evidence type="ECO:0000256" key="1">
    <source>
        <dbReference type="SAM" id="MobiDB-lite"/>
    </source>
</evidence>
<dbReference type="EMBL" id="BJMN01000002">
    <property type="protein sequence ID" value="GEB54693.1"/>
    <property type="molecule type" value="Genomic_DNA"/>
</dbReference>
<name>A0A4Y3RDE6_9ACTN</name>
<dbReference type="RefSeq" id="WP_141292485.1">
    <property type="nucleotide sequence ID" value="NZ_BJMN01000002.1"/>
</dbReference>
<dbReference type="OrthoDB" id="491589at2"/>
<sequence>MFASLGVTALGIIVGLLAWLFPVVDGARSDGRRPGDSAAAGTGDGAPSGGTTRPAEPKAPTTTPEADASSSATPVSPALSGRTPEGWAGKWRGSTSNDEELIIVNLWAGKEGQVVGTIEWPLASCKGELTLLAVMSEKLVVHEVITEDPKETCRAEAQIDFRLKGVTLFLEGSEWGKEATLRRA</sequence>
<dbReference type="Proteomes" id="UP000315226">
    <property type="component" value="Unassembled WGS sequence"/>
</dbReference>
<reference evidence="2 3" key="1">
    <citation type="submission" date="2019-06" db="EMBL/GenBank/DDBJ databases">
        <title>Whole genome shotgun sequence of Streptomyces gardneri NBRC 12865.</title>
        <authorList>
            <person name="Hosoyama A."/>
            <person name="Uohara A."/>
            <person name="Ohji S."/>
            <person name="Ichikawa N."/>
        </authorList>
    </citation>
    <scope>NUCLEOTIDE SEQUENCE [LARGE SCALE GENOMIC DNA]</scope>
    <source>
        <strain evidence="2 3">NBRC 12865</strain>
    </source>
</reference>
<keyword evidence="3" id="KW-1185">Reference proteome</keyword>
<accession>A0A4Y3RDE6</accession>
<dbReference type="AlphaFoldDB" id="A0A4Y3RDE6"/>
<proteinExistence type="predicted"/>
<protein>
    <submittedName>
        <fullName evidence="2">Uncharacterized protein</fullName>
    </submittedName>
</protein>
<gene>
    <name evidence="2" type="ORF">SGA01_02980</name>
</gene>
<evidence type="ECO:0000313" key="3">
    <source>
        <dbReference type="Proteomes" id="UP000315226"/>
    </source>
</evidence>